<dbReference type="PANTHER" id="PTHR43804">
    <property type="entry name" value="LD18447P"/>
    <property type="match status" value="1"/>
</dbReference>
<gene>
    <name evidence="7" type="ORF">COY72_01585</name>
</gene>
<comment type="function">
    <text evidence="1">Peptide chain release factor 1 directs the termination of translation in response to the peptide chain termination codons UAG and UAA.</text>
</comment>
<dbReference type="GO" id="GO:0003747">
    <property type="term" value="F:translation release factor activity"/>
    <property type="evidence" value="ECO:0007669"/>
    <property type="project" value="InterPro"/>
</dbReference>
<dbReference type="InterPro" id="IPR045853">
    <property type="entry name" value="Pep_chain_release_fac_I_sf"/>
</dbReference>
<comment type="similarity">
    <text evidence="2">Belongs to the prokaryotic/mitochondrial release factor family.</text>
</comment>
<dbReference type="SUPFAM" id="SSF75620">
    <property type="entry name" value="Release factor"/>
    <property type="match status" value="1"/>
</dbReference>
<dbReference type="GO" id="GO:0005737">
    <property type="term" value="C:cytoplasm"/>
    <property type="evidence" value="ECO:0007669"/>
    <property type="project" value="UniProtKB-ARBA"/>
</dbReference>
<feature type="domain" description="Prokaryotic-type class I peptide chain release factors" evidence="6">
    <location>
        <begin position="240"/>
        <end position="256"/>
    </location>
</feature>
<dbReference type="Proteomes" id="UP000230055">
    <property type="component" value="Unassembled WGS sequence"/>
</dbReference>
<evidence type="ECO:0000256" key="1">
    <source>
        <dbReference type="ARBA" id="ARBA00002986"/>
    </source>
</evidence>
<evidence type="ECO:0000313" key="8">
    <source>
        <dbReference type="Proteomes" id="UP000230055"/>
    </source>
</evidence>
<comment type="caution">
    <text evidence="7">The sequence shown here is derived from an EMBL/GenBank/DDBJ whole genome shotgun (WGS) entry which is preliminary data.</text>
</comment>
<evidence type="ECO:0000313" key="7">
    <source>
        <dbReference type="EMBL" id="PIY90800.1"/>
    </source>
</evidence>
<evidence type="ECO:0000256" key="4">
    <source>
        <dbReference type="ARBA" id="ARBA00022917"/>
    </source>
</evidence>
<accession>A0A2M7R7K9</accession>
<dbReference type="InterPro" id="IPR000352">
    <property type="entry name" value="Pep_chain_release_fac_I"/>
</dbReference>
<dbReference type="AlphaFoldDB" id="A0A2M7R7K9"/>
<name>A0A2M7R7K9_9BACT</name>
<dbReference type="FunFam" id="3.30.70.1660:FF:000002">
    <property type="entry name" value="Peptide chain release factor 1"/>
    <property type="match status" value="1"/>
</dbReference>
<feature type="coiled-coil region" evidence="5">
    <location>
        <begin position="46"/>
        <end position="114"/>
    </location>
</feature>
<evidence type="ECO:0000259" key="6">
    <source>
        <dbReference type="PROSITE" id="PS00745"/>
    </source>
</evidence>
<dbReference type="InterPro" id="IPR050057">
    <property type="entry name" value="Prokaryotic/Mito_RF"/>
</dbReference>
<organism evidence="7 8">
    <name type="scientific">Candidatus Nealsonbacteria bacterium CG_4_10_14_0_8_um_filter_35_10</name>
    <dbReference type="NCBI Taxonomy" id="1974683"/>
    <lineage>
        <taxon>Bacteria</taxon>
        <taxon>Candidatus Nealsoniibacteriota</taxon>
    </lineage>
</organism>
<dbReference type="InterPro" id="IPR005139">
    <property type="entry name" value="PCRF"/>
</dbReference>
<dbReference type="Gene3D" id="3.30.70.1660">
    <property type="match status" value="1"/>
</dbReference>
<dbReference type="FunFam" id="3.30.160.20:FF:000004">
    <property type="entry name" value="Peptide chain release factor 1"/>
    <property type="match status" value="1"/>
</dbReference>
<dbReference type="Gene3D" id="6.10.140.1950">
    <property type="match status" value="1"/>
</dbReference>
<dbReference type="Pfam" id="PF03462">
    <property type="entry name" value="PCRF"/>
    <property type="match status" value="1"/>
</dbReference>
<evidence type="ECO:0000256" key="2">
    <source>
        <dbReference type="ARBA" id="ARBA00010835"/>
    </source>
</evidence>
<reference evidence="8" key="1">
    <citation type="submission" date="2017-09" db="EMBL/GenBank/DDBJ databases">
        <title>Depth-based differentiation of microbial function through sediment-hosted aquifers and enrichment of novel symbionts in the deep terrestrial subsurface.</title>
        <authorList>
            <person name="Probst A.J."/>
            <person name="Ladd B."/>
            <person name="Jarett J.K."/>
            <person name="Geller-Mcgrath D.E."/>
            <person name="Sieber C.M.K."/>
            <person name="Emerson J.B."/>
            <person name="Anantharaman K."/>
            <person name="Thomas B.C."/>
            <person name="Malmstrom R."/>
            <person name="Stieglmeier M."/>
            <person name="Klingl A."/>
            <person name="Woyke T."/>
            <person name="Ryan C.M."/>
            <person name="Banfield J.F."/>
        </authorList>
    </citation>
    <scope>NUCLEOTIDE SEQUENCE [LARGE SCALE GENOMIC DNA]</scope>
</reference>
<dbReference type="PANTHER" id="PTHR43804:SF7">
    <property type="entry name" value="LD18447P"/>
    <property type="match status" value="1"/>
</dbReference>
<dbReference type="SMART" id="SM00937">
    <property type="entry name" value="PCRF"/>
    <property type="match status" value="1"/>
</dbReference>
<dbReference type="NCBIfam" id="NF001859">
    <property type="entry name" value="PRK00591.1"/>
    <property type="match status" value="1"/>
</dbReference>
<keyword evidence="3" id="KW-0488">Methylation</keyword>
<feature type="coiled-coil region" evidence="5">
    <location>
        <begin position="269"/>
        <end position="307"/>
    </location>
</feature>
<protein>
    <submittedName>
        <fullName evidence="7">Peptide chain release factor 1</fullName>
    </submittedName>
</protein>
<sequence>MTDLETIKKEYETLIQQLRDPELISDWPASAKATAGKEKFEELIKRKVYLEKIIGKEKELEELRNKIEENKSIISAKEDPELIALAEAEITQLKERVKILEKELQNELQDEGQERDSPSKLGTVIVEIRAGTGGEEAALFAADLFKMYTKYAKSQDWKTKVLDSHQTELGGFKEMIFELRDGEVYSKMKYEAGVHRVQRIPKTEKAGRVHTSTATVAILPKPKKTEIKIRPEDLKIDFYRASGPGGQYVNKKETAVRISHLPTGLVVTSQTERNQAQNKENALSILEARLSEKIREKEKMKRSKERKTQIGWAKRAEKIRTYNFPQDRLTDHRIKKSWHNLEEIMEGKLEPMISTLEKNLRTEN</sequence>
<evidence type="ECO:0000256" key="5">
    <source>
        <dbReference type="SAM" id="Coils"/>
    </source>
</evidence>
<dbReference type="Pfam" id="PF00472">
    <property type="entry name" value="RF-1"/>
    <property type="match status" value="1"/>
</dbReference>
<evidence type="ECO:0000256" key="3">
    <source>
        <dbReference type="ARBA" id="ARBA00022481"/>
    </source>
</evidence>
<dbReference type="Gene3D" id="3.30.160.20">
    <property type="match status" value="1"/>
</dbReference>
<proteinExistence type="inferred from homology"/>
<keyword evidence="4" id="KW-0648">Protein biosynthesis</keyword>
<keyword evidence="5" id="KW-0175">Coiled coil</keyword>
<dbReference type="EMBL" id="PFLX01000039">
    <property type="protein sequence ID" value="PIY90800.1"/>
    <property type="molecule type" value="Genomic_DNA"/>
</dbReference>
<dbReference type="PROSITE" id="PS00745">
    <property type="entry name" value="RF_PROK_I"/>
    <property type="match status" value="1"/>
</dbReference>